<keyword evidence="1" id="KW-0812">Transmembrane</keyword>
<dbReference type="Proteomes" id="UP001321249">
    <property type="component" value="Unassembled WGS sequence"/>
</dbReference>
<keyword evidence="1" id="KW-0472">Membrane</keyword>
<sequence length="74" mass="8146">MTRLLELSGMWVVLIGIIVAVAGLIVLIATEDSWILYAAGYVVALLGAAMLLWVALRDRLRDRKTDDLDDVGFN</sequence>
<reference evidence="4" key="3">
    <citation type="submission" date="2023-06" db="EMBL/GenBank/DDBJ databases">
        <title>Pangenomics reveal diversification of enzyme families and niche specialization in globally abundant SAR202 bacteria.</title>
        <authorList>
            <person name="Saw J.H.W."/>
        </authorList>
    </citation>
    <scope>NUCLEOTIDE SEQUENCE [LARGE SCALE GENOMIC DNA]</scope>
    <source>
        <strain evidence="4">JH1073</strain>
    </source>
</reference>
<gene>
    <name evidence="2" type="ORF">GKO46_08055</name>
    <name evidence="3" type="ORF">GKO48_02060</name>
</gene>
<feature type="transmembrane region" description="Helical" evidence="1">
    <location>
        <begin position="7"/>
        <end position="28"/>
    </location>
</feature>
<name>A0AAJ6CSJ4_9CHLR</name>
<dbReference type="EMBL" id="CP046147">
    <property type="protein sequence ID" value="WFG38437.1"/>
    <property type="molecule type" value="Genomic_DNA"/>
</dbReference>
<organism evidence="3 4">
    <name type="scientific">Candidatus Lucifugimonas marina</name>
    <dbReference type="NCBI Taxonomy" id="3038979"/>
    <lineage>
        <taxon>Bacteria</taxon>
        <taxon>Bacillati</taxon>
        <taxon>Chloroflexota</taxon>
        <taxon>Dehalococcoidia</taxon>
        <taxon>SAR202 cluster</taxon>
        <taxon>Candidatus Lucifugimonadales</taxon>
        <taxon>Candidatus Lucifugimonadaceae</taxon>
        <taxon>Candidatus Lucifugimonas</taxon>
    </lineage>
</organism>
<reference evidence="3" key="2">
    <citation type="journal article" date="2023" name="Nat. Commun.">
        <title>Cultivation of marine bacteria of the SAR202 clade.</title>
        <authorList>
            <person name="Lim Y."/>
            <person name="Seo J.H."/>
            <person name="Giovannoni S.J."/>
            <person name="Kang I."/>
            <person name="Cho J.C."/>
        </authorList>
    </citation>
    <scope>NUCLEOTIDE SEQUENCE</scope>
    <source>
        <strain evidence="3">JH1073</strain>
    </source>
</reference>
<evidence type="ECO:0000313" key="3">
    <source>
        <dbReference type="EMBL" id="WFG38437.1"/>
    </source>
</evidence>
<evidence type="ECO:0000313" key="5">
    <source>
        <dbReference type="Proteomes" id="UP001321249"/>
    </source>
</evidence>
<keyword evidence="4" id="KW-1185">Reference proteome</keyword>
<protein>
    <submittedName>
        <fullName evidence="3">Uncharacterized protein</fullName>
    </submittedName>
</protein>
<reference evidence="4 5" key="1">
    <citation type="submission" date="2019-11" db="EMBL/GenBank/DDBJ databases">
        <authorList>
            <person name="Cho J.-C."/>
        </authorList>
    </citation>
    <scope>NUCLEOTIDE SEQUENCE [LARGE SCALE GENOMIC DNA]</scope>
    <source>
        <strain evidence="3 4">JH1073</strain>
        <strain evidence="2 5">JH702</strain>
    </source>
</reference>
<feature type="transmembrane region" description="Helical" evidence="1">
    <location>
        <begin position="34"/>
        <end position="56"/>
    </location>
</feature>
<accession>A0AAJ6CSJ4</accession>
<keyword evidence="1" id="KW-1133">Transmembrane helix</keyword>
<dbReference type="EMBL" id="WMBE01000002">
    <property type="protein sequence ID" value="MDG0867024.1"/>
    <property type="molecule type" value="Genomic_DNA"/>
</dbReference>
<evidence type="ECO:0000313" key="4">
    <source>
        <dbReference type="Proteomes" id="UP001219901"/>
    </source>
</evidence>
<dbReference type="Proteomes" id="UP001219901">
    <property type="component" value="Chromosome"/>
</dbReference>
<evidence type="ECO:0000313" key="2">
    <source>
        <dbReference type="EMBL" id="MDG0867024.1"/>
    </source>
</evidence>
<dbReference type="AlphaFoldDB" id="A0AAJ6CSJ4"/>
<proteinExistence type="predicted"/>
<dbReference type="RefSeq" id="WP_342824968.1">
    <property type="nucleotide sequence ID" value="NZ_CP046146.1"/>
</dbReference>
<evidence type="ECO:0000256" key="1">
    <source>
        <dbReference type="SAM" id="Phobius"/>
    </source>
</evidence>